<feature type="region of interest" description="Disordered" evidence="1">
    <location>
        <begin position="1379"/>
        <end position="1444"/>
    </location>
</feature>
<dbReference type="InterPro" id="IPR013783">
    <property type="entry name" value="Ig-like_fold"/>
</dbReference>
<dbReference type="InterPro" id="IPR012334">
    <property type="entry name" value="Pectin_lyas_fold"/>
</dbReference>
<evidence type="ECO:0000256" key="3">
    <source>
        <dbReference type="SAM" id="SignalP"/>
    </source>
</evidence>
<evidence type="ECO:0000313" key="5">
    <source>
        <dbReference type="EMBL" id="KAB7790371.1"/>
    </source>
</evidence>
<dbReference type="InterPro" id="IPR011050">
    <property type="entry name" value="Pectin_lyase_fold/virulence"/>
</dbReference>
<keyword evidence="2" id="KW-0472">Membrane</keyword>
<dbReference type="SUPFAM" id="SSF48726">
    <property type="entry name" value="Immunoglobulin"/>
    <property type="match status" value="1"/>
</dbReference>
<keyword evidence="6" id="KW-1185">Reference proteome</keyword>
<keyword evidence="3" id="KW-0732">Signal</keyword>
<proteinExistence type="predicted"/>
<dbReference type="Proteomes" id="UP000441772">
    <property type="component" value="Unassembled WGS sequence"/>
</dbReference>
<gene>
    <name evidence="5" type="ORF">F7D09_1127</name>
</gene>
<accession>A0A6I1GV85</accession>
<feature type="chain" id="PRO_5026178608" evidence="3">
    <location>
        <begin position="32"/>
        <end position="1472"/>
    </location>
</feature>
<dbReference type="GO" id="GO:0005975">
    <property type="term" value="P:carbohydrate metabolic process"/>
    <property type="evidence" value="ECO:0007669"/>
    <property type="project" value="UniProtKB-ARBA"/>
</dbReference>
<sequence>MKPLRAIVGGSVAAATLLSMGVLVAPSTAFAVEPSAAQSTGAAYYVDCSAQTNGDGTEASPFNSLTAANAQAAKLNAGEQLLFKRGTTCTSVGEGENKVGLQIIGRHGNDTAGPIVIDAYGDATQAKPKLEGDGVRETVLVENSSYVEVRNLDISNKDAAAADQYQHMRRGIAVINQDQGELRHFVLEGNDIHDVLGEGKKDLGGSGAIQLEVYSSSYLGWDDKNGEWKVQDDNDAAKHTRSWFNETLVANNTVRNVSRSGINMSTDFKCREETAWDGGGVCNANRRELHPWTPSRNLIIRNNHLEHVGGDGIVAQMTDGAVVEGNYLAWAAEKALSNNAGIWNWNADNTLFQYNEVTNTQKIGNNDGTAWDFDYGTRNTVFQYNYSHDNAGGSMLFCGCGSWKSAGLGWATGATFRYNISVNDGYADELADGSGDTGRLMFLAGATDASFYNNTFVMPADQGKGLKLTDGGGDSTSVLFANNLFISDGAVKDENGKLDSTVSGNPHLNWKNNVFVGPASGWPAPTENGNRLVDLAAFLADANTTMKNLRSGDLSKLDIDSTYLAGAGAPIAHEGVRDFFDRAVPAYGNPDVGAIQRTGVDAAETTAQKAAAIAVTDSATFSVPANATIKVSGTVSNGNELVLRRGNDWYSFKQELGYATADGTKQTGYVRMSNDGGTLDVICQPKDSKNAAGQCTDVTVTTAVDDMIDGSFEATGGSPWSISGFVDGSDTRIDFDNFNAKGDDKKYLVADGKLRGKIPSFESRTHESGSVAAGEYAGFLGSTTPAAGSSDATFFVDTLNQRNIPAEPGATYTLGFWTVLGKSKDDTAPQVTATVKYRKAGSGTGADFDQYQDLGDSPVVFRTAETDANGKAVKSGAKVFVTGTFTVPADAAPEGNLWLSVAQPNLAADGTAAVDDITLVKADAAPKVTVGSLNTAAKEGQTIAAYATVNGAQPGVTYLWQKQQADGSWKDVQTVTGTAVGTGLAERSRWLSVPNAAKSDAGTYRVVVTAADGQTASATVNVTVADGVRTPADKAALKVALDAAAKLDEKAYTADSWKTLSDAVTAGQKVYNDANAGQKDVDDAAAAVLSAIDGLVAKVPGNKAALQALVDAVAAIDQSQYTDDSAKALADALAAAKAVLDDQYATQDEIDAAVATLTAARDGLVAKPVPAVKTALQAAYDAAAALDLTLYTDDSAAAVKAALAAAKVVLGDESATQAQVDAALTELNEAVKGLVAKPVPAVKTALQAAYDTVSKVDLTLYTDDSAAAVKAALAAAKVVLGDGSATQAQVDAATKTLLDAYAALVAKPIAADTKALAAEVEASEKLSEKQYTADSWKPFAKALAEAQALLKDSSKATQAEVDAAWQKLYDARLALVAAVPSNPKPQPDPNKPGDGDGQGRPGDGDGQPGAGDRNDGGSAVKPGAGSGESQTPGRAQGGSGLSKTGASVAGVAVAAVLLLAAGVAVTLRRRRA</sequence>
<dbReference type="Gene3D" id="1.20.1270.90">
    <property type="entry name" value="AF1782-like"/>
    <property type="match status" value="4"/>
</dbReference>
<dbReference type="PROSITE" id="PS50835">
    <property type="entry name" value="IG_LIKE"/>
    <property type="match status" value="1"/>
</dbReference>
<organism evidence="5 6">
    <name type="scientific">Bifidobacterium leontopitheci</name>
    <dbReference type="NCBI Taxonomy" id="2650774"/>
    <lineage>
        <taxon>Bacteria</taxon>
        <taxon>Bacillati</taxon>
        <taxon>Actinomycetota</taxon>
        <taxon>Actinomycetes</taxon>
        <taxon>Bifidobacteriales</taxon>
        <taxon>Bifidobacteriaceae</taxon>
        <taxon>Bifidobacterium</taxon>
    </lineage>
</organism>
<dbReference type="Gene3D" id="2.60.40.10">
    <property type="entry name" value="Immunoglobulins"/>
    <property type="match status" value="1"/>
</dbReference>
<dbReference type="SUPFAM" id="SSF51126">
    <property type="entry name" value="Pectin lyase-like"/>
    <property type="match status" value="2"/>
</dbReference>
<evidence type="ECO:0000256" key="1">
    <source>
        <dbReference type="SAM" id="MobiDB-lite"/>
    </source>
</evidence>
<keyword evidence="2" id="KW-0812">Transmembrane</keyword>
<dbReference type="InterPro" id="IPR007110">
    <property type="entry name" value="Ig-like_dom"/>
</dbReference>
<dbReference type="SMART" id="SM00409">
    <property type="entry name" value="IG"/>
    <property type="match status" value="1"/>
</dbReference>
<dbReference type="Gene3D" id="2.160.20.10">
    <property type="entry name" value="Single-stranded right-handed beta-helix, Pectin lyase-like"/>
    <property type="match status" value="2"/>
</dbReference>
<feature type="domain" description="Ig-like" evidence="4">
    <location>
        <begin position="926"/>
        <end position="1021"/>
    </location>
</feature>
<dbReference type="EMBL" id="WBVT01000014">
    <property type="protein sequence ID" value="KAB7790371.1"/>
    <property type="molecule type" value="Genomic_DNA"/>
</dbReference>
<dbReference type="RefSeq" id="WP_152234475.1">
    <property type="nucleotide sequence ID" value="NZ_JBHSKZ010000004.1"/>
</dbReference>
<dbReference type="InterPro" id="IPR003599">
    <property type="entry name" value="Ig_sub"/>
</dbReference>
<feature type="signal peptide" evidence="3">
    <location>
        <begin position="1"/>
        <end position="31"/>
    </location>
</feature>
<protein>
    <submittedName>
        <fullName evidence="5">FIVAR domain-containing protein</fullName>
    </submittedName>
</protein>
<evidence type="ECO:0000256" key="2">
    <source>
        <dbReference type="SAM" id="Phobius"/>
    </source>
</evidence>
<comment type="caution">
    <text evidence="5">The sequence shown here is derived from an EMBL/GenBank/DDBJ whole genome shotgun (WGS) entry which is preliminary data.</text>
</comment>
<dbReference type="InterPro" id="IPR036179">
    <property type="entry name" value="Ig-like_dom_sf"/>
</dbReference>
<dbReference type="Gene3D" id="1.20.1270.70">
    <property type="entry name" value="Designed single chain three-helix bundle"/>
    <property type="match status" value="1"/>
</dbReference>
<reference evidence="5 6" key="1">
    <citation type="submission" date="2019-09" db="EMBL/GenBank/DDBJ databases">
        <title>Characterization of the phylogenetic diversity of two novel species belonging to the genus Bifidobacterium: Bifidobacterium cebidarum sp. nov. and Bifidobacterium leontopitheci sp. nov.</title>
        <authorList>
            <person name="Lugli G.A."/>
            <person name="Duranti S."/>
            <person name="Milani C."/>
            <person name="Turroni F."/>
            <person name="Ventura M."/>
        </authorList>
    </citation>
    <scope>NUCLEOTIDE SEQUENCE [LARGE SCALE GENOMIC DNA]</scope>
    <source>
        <strain evidence="5 6">LMG 31471</strain>
    </source>
</reference>
<evidence type="ECO:0000313" key="6">
    <source>
        <dbReference type="Proteomes" id="UP000441772"/>
    </source>
</evidence>
<keyword evidence="2" id="KW-1133">Transmembrane helix</keyword>
<feature type="compositionally biased region" description="Gly residues" evidence="1">
    <location>
        <begin position="1395"/>
        <end position="1409"/>
    </location>
</feature>
<evidence type="ECO:0000259" key="4">
    <source>
        <dbReference type="PROSITE" id="PS50835"/>
    </source>
</evidence>
<name>A0A6I1GV85_9BIFI</name>
<dbReference type="Pfam" id="PF07554">
    <property type="entry name" value="FIVAR"/>
    <property type="match status" value="5"/>
</dbReference>
<feature type="transmembrane region" description="Helical" evidence="2">
    <location>
        <begin position="1446"/>
        <end position="1467"/>
    </location>
</feature>